<evidence type="ECO:0000313" key="2">
    <source>
        <dbReference type="EMBL" id="QDT96822.1"/>
    </source>
</evidence>
<accession>A0A517VUY9</accession>
<keyword evidence="1" id="KW-1133">Transmembrane helix</keyword>
<reference evidence="2 3" key="1">
    <citation type="submission" date="2019-03" db="EMBL/GenBank/DDBJ databases">
        <title>Deep-cultivation of Planctomycetes and their phenomic and genomic characterization uncovers novel biology.</title>
        <authorList>
            <person name="Wiegand S."/>
            <person name="Jogler M."/>
            <person name="Boedeker C."/>
            <person name="Pinto D."/>
            <person name="Vollmers J."/>
            <person name="Rivas-Marin E."/>
            <person name="Kohn T."/>
            <person name="Peeters S.H."/>
            <person name="Heuer A."/>
            <person name="Rast P."/>
            <person name="Oberbeckmann S."/>
            <person name="Bunk B."/>
            <person name="Jeske O."/>
            <person name="Meyerdierks A."/>
            <person name="Storesund J.E."/>
            <person name="Kallscheuer N."/>
            <person name="Luecker S."/>
            <person name="Lage O.M."/>
            <person name="Pohl T."/>
            <person name="Merkel B.J."/>
            <person name="Hornburger P."/>
            <person name="Mueller R.-W."/>
            <person name="Bruemmer F."/>
            <person name="Labrenz M."/>
            <person name="Spormann A.M."/>
            <person name="Op den Camp H."/>
            <person name="Overmann J."/>
            <person name="Amann R."/>
            <person name="Jetten M.S.M."/>
            <person name="Mascher T."/>
            <person name="Medema M.H."/>
            <person name="Devos D.P."/>
            <person name="Kaster A.-K."/>
            <person name="Ovreas L."/>
            <person name="Rohde M."/>
            <person name="Galperin M.Y."/>
            <person name="Jogler C."/>
        </authorList>
    </citation>
    <scope>NUCLEOTIDE SEQUENCE [LARGE SCALE GENOMIC DNA]</scope>
    <source>
        <strain evidence="2 3">V144</strain>
    </source>
</reference>
<dbReference type="EMBL" id="CP037920">
    <property type="protein sequence ID" value="QDT96822.1"/>
    <property type="molecule type" value="Genomic_DNA"/>
</dbReference>
<dbReference type="RefSeq" id="WP_144985221.1">
    <property type="nucleotide sequence ID" value="NZ_CP037920.1"/>
</dbReference>
<gene>
    <name evidence="2" type="ORF">V144x_22800</name>
</gene>
<dbReference type="KEGG" id="gaw:V144x_22800"/>
<name>A0A517VUY9_9PLAN</name>
<feature type="transmembrane region" description="Helical" evidence="1">
    <location>
        <begin position="32"/>
        <end position="50"/>
    </location>
</feature>
<keyword evidence="1" id="KW-0472">Membrane</keyword>
<feature type="transmembrane region" description="Helical" evidence="1">
    <location>
        <begin position="201"/>
        <end position="220"/>
    </location>
</feature>
<feature type="transmembrane region" description="Helical" evidence="1">
    <location>
        <begin position="226"/>
        <end position="247"/>
    </location>
</feature>
<dbReference type="Proteomes" id="UP000318704">
    <property type="component" value="Chromosome"/>
</dbReference>
<feature type="transmembrane region" description="Helical" evidence="1">
    <location>
        <begin position="62"/>
        <end position="83"/>
    </location>
</feature>
<feature type="transmembrane region" description="Helical" evidence="1">
    <location>
        <begin position="289"/>
        <end position="306"/>
    </location>
</feature>
<proteinExistence type="predicted"/>
<dbReference type="AlphaFoldDB" id="A0A517VUY9"/>
<evidence type="ECO:0000313" key="3">
    <source>
        <dbReference type="Proteomes" id="UP000318704"/>
    </source>
</evidence>
<feature type="transmembrane region" description="Helical" evidence="1">
    <location>
        <begin position="259"/>
        <end position="277"/>
    </location>
</feature>
<organism evidence="2 3">
    <name type="scientific">Gimesia aquarii</name>
    <dbReference type="NCBI Taxonomy" id="2527964"/>
    <lineage>
        <taxon>Bacteria</taxon>
        <taxon>Pseudomonadati</taxon>
        <taxon>Planctomycetota</taxon>
        <taxon>Planctomycetia</taxon>
        <taxon>Planctomycetales</taxon>
        <taxon>Planctomycetaceae</taxon>
        <taxon>Gimesia</taxon>
    </lineage>
</organism>
<protein>
    <submittedName>
        <fullName evidence="2">Uncharacterized protein</fullName>
    </submittedName>
</protein>
<evidence type="ECO:0000256" key="1">
    <source>
        <dbReference type="SAM" id="Phobius"/>
    </source>
</evidence>
<keyword evidence="1" id="KW-0812">Transmembrane</keyword>
<sequence length="339" mass="39320">MNDYDPLFTEIAESAIAFREFRVRKKYRNQGILYLIFFLLAGIGSAYGMWIDAPPDRRLYGAVFMLILFSFLSIASLWMILAYKYESLTIQHKTIIHQGMILKKAIDLSNVKQVHWKLGNKGGITLKSLTDNISINLDNFEHDEQLWLIRYFQSTLPESVQQNWNLFCSKIALPLRDHNPDKIPTPGPDELLITRKRWAKILVPIILVTTILGLIVAWQLQSPRFLLAPATSIMISLIFCCMVPKQGFVVRSDKHDRQLVHFLSWWFTVGTIVFFIFKLTEFPEPQNTIAVYCSLFVWTVVYLVQLHRSSQAILQRDLENAKVAVHKWKEEKDCEPTSI</sequence>